<dbReference type="CDD" id="cd12934">
    <property type="entry name" value="LEM"/>
    <property type="match status" value="1"/>
</dbReference>
<evidence type="ECO:0000313" key="2">
    <source>
        <dbReference type="EMBL" id="KAK2154002.1"/>
    </source>
</evidence>
<dbReference type="Pfam" id="PF03020">
    <property type="entry name" value="LEM"/>
    <property type="match status" value="1"/>
</dbReference>
<dbReference type="GO" id="GO:0000724">
    <property type="term" value="P:double-strand break repair via homologous recombination"/>
    <property type="evidence" value="ECO:0007669"/>
    <property type="project" value="TreeGrafter"/>
</dbReference>
<feature type="domain" description="LEM" evidence="1">
    <location>
        <begin position="225"/>
        <end position="269"/>
    </location>
</feature>
<evidence type="ECO:0000313" key="3">
    <source>
        <dbReference type="Proteomes" id="UP001208570"/>
    </source>
</evidence>
<dbReference type="InterPro" id="IPR003887">
    <property type="entry name" value="LEM_dom"/>
</dbReference>
<dbReference type="GO" id="GO:0004520">
    <property type="term" value="F:DNA endonuclease activity"/>
    <property type="evidence" value="ECO:0007669"/>
    <property type="project" value="TreeGrafter"/>
</dbReference>
<dbReference type="CDD" id="cd10454">
    <property type="entry name" value="GIY-YIG_COG3680_Meta"/>
    <property type="match status" value="1"/>
</dbReference>
<dbReference type="PANTHER" id="PTHR46427:SF1">
    <property type="entry name" value="ANKYRIN REPEAT AND LEM DOMAIN-CONTAINING PROTEIN 1"/>
    <property type="match status" value="1"/>
</dbReference>
<protein>
    <recommendedName>
        <fullName evidence="1">LEM domain-containing protein</fullName>
    </recommendedName>
</protein>
<dbReference type="Gene3D" id="1.10.720.40">
    <property type="match status" value="1"/>
</dbReference>
<organism evidence="2 3">
    <name type="scientific">Paralvinella palmiformis</name>
    <dbReference type="NCBI Taxonomy" id="53620"/>
    <lineage>
        <taxon>Eukaryota</taxon>
        <taxon>Metazoa</taxon>
        <taxon>Spiralia</taxon>
        <taxon>Lophotrochozoa</taxon>
        <taxon>Annelida</taxon>
        <taxon>Polychaeta</taxon>
        <taxon>Sedentaria</taxon>
        <taxon>Canalipalpata</taxon>
        <taxon>Terebellida</taxon>
        <taxon>Terebelliformia</taxon>
        <taxon>Alvinellidae</taxon>
        <taxon>Paralvinella</taxon>
    </lineage>
</organism>
<dbReference type="PROSITE" id="PS50954">
    <property type="entry name" value="LEM"/>
    <property type="match status" value="1"/>
</dbReference>
<dbReference type="PANTHER" id="PTHR46427">
    <property type="entry name" value="ANKYRIN REPEAT AND LEM DOMAIN-CONTAINING PROTEIN 1"/>
    <property type="match status" value="1"/>
</dbReference>
<dbReference type="InterPro" id="IPR034998">
    <property type="entry name" value="ANKLE1"/>
</dbReference>
<dbReference type="SMART" id="SM00540">
    <property type="entry name" value="LEM"/>
    <property type="match status" value="1"/>
</dbReference>
<dbReference type="SUPFAM" id="SSF63451">
    <property type="entry name" value="LEM domain"/>
    <property type="match status" value="1"/>
</dbReference>
<proteinExistence type="predicted"/>
<dbReference type="Proteomes" id="UP001208570">
    <property type="component" value="Unassembled WGS sequence"/>
</dbReference>
<gene>
    <name evidence="2" type="ORF">LSH36_279g01020</name>
</gene>
<name>A0AAD9JJ81_9ANNE</name>
<dbReference type="GO" id="GO:0000712">
    <property type="term" value="P:resolution of meiotic recombination intermediates"/>
    <property type="evidence" value="ECO:0007669"/>
    <property type="project" value="TreeGrafter"/>
</dbReference>
<sequence>RKGDGDSFDLSKTLPCSENQTFDFFPSTPEITKIRQSNVPNEESLDFDPYELHHISLGVNHYMDGDSTIRSDILEGLDKLSLLAEGNSEIDKLSPSQQFHVGMTPDMPSVDSGLPTSWSDICNYPRTSSKNLSVLSLNGSELSKYSQSSRTSSVCSCSTVIVEKYIKSEAGFSLIETHLIPQEGDIVPDCDCSIHSHNLTAISDWLDISSLSQDGAGNHIDVIIPQEVAALSNSAIRAKLVDLEDNPGPVTGSTRDTYLKRLVQLERDPDLARRNTSNLVPGFLPEVRQALAEDLDLSTDSVLNLEFEMCKPFADRDPKQTWREGGKKCCFNYFLLDPRVTQNLPVRAKAMDASEAFECFLRGIFYIGKGVRSRPYAHFKEAMRYTLKGDDVKQGPGPKITHILDIWQANLGVISLHIFQNVIPCEAYTREACMIEALGLYRLTNKISGKHYGPASTWPIKRRRTLGVLLLQRAFRIFLSEGERQIRPYDVKN</sequence>
<comment type="caution">
    <text evidence="2">The sequence shown here is derived from an EMBL/GenBank/DDBJ whole genome shotgun (WGS) entry which is preliminary data.</text>
</comment>
<keyword evidence="3" id="KW-1185">Reference proteome</keyword>
<dbReference type="GO" id="GO:0005654">
    <property type="term" value="C:nucleoplasm"/>
    <property type="evidence" value="ECO:0007669"/>
    <property type="project" value="TreeGrafter"/>
</dbReference>
<accession>A0AAD9JJ81</accession>
<dbReference type="AlphaFoldDB" id="A0AAD9JJ81"/>
<reference evidence="2" key="1">
    <citation type="journal article" date="2023" name="Mol. Biol. Evol.">
        <title>Third-Generation Sequencing Reveals the Adaptive Role of the Epigenome in Three Deep-Sea Polychaetes.</title>
        <authorList>
            <person name="Perez M."/>
            <person name="Aroh O."/>
            <person name="Sun Y."/>
            <person name="Lan Y."/>
            <person name="Juniper S.K."/>
            <person name="Young C.R."/>
            <person name="Angers B."/>
            <person name="Qian P.Y."/>
        </authorList>
    </citation>
    <scope>NUCLEOTIDE SEQUENCE</scope>
    <source>
        <strain evidence="2">P08H-3</strain>
    </source>
</reference>
<dbReference type="GO" id="GO:0005737">
    <property type="term" value="C:cytoplasm"/>
    <property type="evidence" value="ECO:0007669"/>
    <property type="project" value="TreeGrafter"/>
</dbReference>
<dbReference type="EMBL" id="JAODUP010000279">
    <property type="protein sequence ID" value="KAK2154002.1"/>
    <property type="molecule type" value="Genomic_DNA"/>
</dbReference>
<feature type="non-terminal residue" evidence="2">
    <location>
        <position position="493"/>
    </location>
</feature>
<dbReference type="Pfam" id="PF22945">
    <property type="entry name" value="LEM-3_GIY-YIG"/>
    <property type="match status" value="1"/>
</dbReference>
<dbReference type="InterPro" id="IPR011015">
    <property type="entry name" value="LEM/LEM-like_dom_sf"/>
</dbReference>
<evidence type="ECO:0000259" key="1">
    <source>
        <dbReference type="PROSITE" id="PS50954"/>
    </source>
</evidence>